<sequence>MKLLFSQSAAARLVFFFVILNTLVSGLRYSRSNGPSLSMKALNQQNQASGPILVVGGTGQLGRFVVDELSSRGLGPTRCLVRNPTSESAMALAQIPGVEIVKGDLTEPEDIKAAVTGCKACICCSGPKRLSRVSDLWRDPAGDRGHPYEVNFRGVANLAAALKAAGATKIVRVTGLSVGMSPYSLVPALLNLVISRTVRWQLAGERAIRASGLDYTVIRPGALSRDASEAPEGYGLTLADDGGLPPPPPASEIRVGRRDVARLCADCLAHPNARRATLGALWSRAEGAPKTWGPLLEEVREDRTDLVDKPFLAGVRLLLLAVLGATVSGLALTSLIVSKIILAMKK</sequence>
<keyword evidence="1" id="KW-0812">Transmembrane</keyword>
<reference evidence="3" key="1">
    <citation type="submission" date="2021-01" db="EMBL/GenBank/DDBJ databases">
        <authorList>
            <person name="Corre E."/>
            <person name="Pelletier E."/>
            <person name="Niang G."/>
            <person name="Scheremetjew M."/>
            <person name="Finn R."/>
            <person name="Kale V."/>
            <person name="Holt S."/>
            <person name="Cochrane G."/>
            <person name="Meng A."/>
            <person name="Brown T."/>
            <person name="Cohen L."/>
        </authorList>
    </citation>
    <scope>NUCLEOTIDE SEQUENCE</scope>
    <source>
        <strain evidence="3">CCMP3107</strain>
    </source>
</reference>
<dbReference type="InterPro" id="IPR016040">
    <property type="entry name" value="NAD(P)-bd_dom"/>
</dbReference>
<dbReference type="AlphaFoldDB" id="A0A6S9JTY3"/>
<dbReference type="InterPro" id="IPR036291">
    <property type="entry name" value="NAD(P)-bd_dom_sf"/>
</dbReference>
<dbReference type="Gene3D" id="3.40.50.720">
    <property type="entry name" value="NAD(P)-binding Rossmann-like Domain"/>
    <property type="match status" value="1"/>
</dbReference>
<dbReference type="Pfam" id="PF13460">
    <property type="entry name" value="NAD_binding_10"/>
    <property type="match status" value="1"/>
</dbReference>
<accession>A0A6S9JTY3</accession>
<name>A0A6S9JTY3_HETAK</name>
<organism evidence="3">
    <name type="scientific">Heterosigma akashiwo</name>
    <name type="common">Chromophytic alga</name>
    <name type="synonym">Heterosigma carterae</name>
    <dbReference type="NCBI Taxonomy" id="2829"/>
    <lineage>
        <taxon>Eukaryota</taxon>
        <taxon>Sar</taxon>
        <taxon>Stramenopiles</taxon>
        <taxon>Ochrophyta</taxon>
        <taxon>Raphidophyceae</taxon>
        <taxon>Chattonellales</taxon>
        <taxon>Chattonellaceae</taxon>
        <taxon>Heterosigma</taxon>
    </lineage>
</organism>
<gene>
    <name evidence="3" type="ORF">HAKA00212_LOCUS10356</name>
</gene>
<evidence type="ECO:0000256" key="1">
    <source>
        <dbReference type="SAM" id="Phobius"/>
    </source>
</evidence>
<evidence type="ECO:0000259" key="2">
    <source>
        <dbReference type="Pfam" id="PF13460"/>
    </source>
</evidence>
<proteinExistence type="predicted"/>
<dbReference type="PANTHER" id="PTHR15020:SF11">
    <property type="entry name" value="OS06G0360300 PROTEIN"/>
    <property type="match status" value="1"/>
</dbReference>
<dbReference type="PANTHER" id="PTHR15020">
    <property type="entry name" value="FLAVIN REDUCTASE-RELATED"/>
    <property type="match status" value="1"/>
</dbReference>
<feature type="transmembrane region" description="Helical" evidence="1">
    <location>
        <begin position="317"/>
        <end position="342"/>
    </location>
</feature>
<dbReference type="SUPFAM" id="SSF51735">
    <property type="entry name" value="NAD(P)-binding Rossmann-fold domains"/>
    <property type="match status" value="1"/>
</dbReference>
<feature type="domain" description="NAD(P)-binding" evidence="2">
    <location>
        <begin position="56"/>
        <end position="271"/>
    </location>
</feature>
<dbReference type="EMBL" id="HBIU01022241">
    <property type="protein sequence ID" value="CAE0631651.1"/>
    <property type="molecule type" value="Transcribed_RNA"/>
</dbReference>
<keyword evidence="1" id="KW-1133">Transmembrane helix</keyword>
<keyword evidence="1" id="KW-0472">Membrane</keyword>
<evidence type="ECO:0000313" key="3">
    <source>
        <dbReference type="EMBL" id="CAE0631651.1"/>
    </source>
</evidence>
<protein>
    <recommendedName>
        <fullName evidence="2">NAD(P)-binding domain-containing protein</fullName>
    </recommendedName>
</protein>